<keyword evidence="1" id="KW-0808">Transferase</keyword>
<dbReference type="EMBL" id="CM007647">
    <property type="protein sequence ID" value="ONM05558.1"/>
    <property type="molecule type" value="Genomic_DNA"/>
</dbReference>
<dbReference type="PANTHER" id="PTHR30602:SF9">
    <property type="entry name" value="AMINO-ACID N-ACETYLTRANSFERASE"/>
    <property type="match status" value="1"/>
</dbReference>
<reference evidence="1" key="1">
    <citation type="submission" date="2015-12" db="EMBL/GenBank/DDBJ databases">
        <title>Update maize B73 reference genome by single molecule sequencing technologies.</title>
        <authorList>
            <consortium name="Maize Genome Sequencing Project"/>
            <person name="Ware D."/>
        </authorList>
    </citation>
    <scope>NUCLEOTIDE SEQUENCE [LARGE SCALE GENOMIC DNA]</scope>
    <source>
        <tissue evidence="1">Seedling</tissue>
    </source>
</reference>
<evidence type="ECO:0000313" key="1">
    <source>
        <dbReference type="EMBL" id="ONM05558.1"/>
    </source>
</evidence>
<dbReference type="STRING" id="4577.A0A1D6KSA6"/>
<dbReference type="PANTHER" id="PTHR30602">
    <property type="entry name" value="AMINO-ACID ACETYLTRANSFERASE"/>
    <property type="match status" value="1"/>
</dbReference>
<dbReference type="InterPro" id="IPR036393">
    <property type="entry name" value="AceGlu_kinase-like_sf"/>
</dbReference>
<gene>
    <name evidence="1" type="ORF">ZEAMMB73_Zm00001d032612</name>
</gene>
<dbReference type="SMR" id="A0A1D6KSA6"/>
<dbReference type="GO" id="GO:0005737">
    <property type="term" value="C:cytoplasm"/>
    <property type="evidence" value="ECO:0007669"/>
    <property type="project" value="InterPro"/>
</dbReference>
<dbReference type="GO" id="GO:0004042">
    <property type="term" value="F:L-glutamate N-acetyltransferase activity"/>
    <property type="evidence" value="ECO:0007669"/>
    <property type="project" value="InterPro"/>
</dbReference>
<protein>
    <submittedName>
        <fullName evidence="1">Putative amino-acid acetyltransferase NAGS1 chloroplastic</fullName>
    </submittedName>
</protein>
<dbReference type="InParanoid" id="A0A1D6KSA6"/>
<dbReference type="AlphaFoldDB" id="A0A1D6KSA6"/>
<dbReference type="ExpressionAtlas" id="A0A1D6KSA6">
    <property type="expression patterns" value="baseline and differential"/>
</dbReference>
<sequence>MDSSFLTTLSFKNTQDISLLHGLGIKFVLVPGTHIQIDKLLSERGNKAKYVGQYKITDEDARKAAMDAGGRIRLTIEAKLSPGPLRRHGVIGRWHGLVDSIASGNFLGALSNY</sequence>
<proteinExistence type="predicted"/>
<organism evidence="1">
    <name type="scientific">Zea mays</name>
    <name type="common">Maize</name>
    <dbReference type="NCBI Taxonomy" id="4577"/>
    <lineage>
        <taxon>Eukaryota</taxon>
        <taxon>Viridiplantae</taxon>
        <taxon>Streptophyta</taxon>
        <taxon>Embryophyta</taxon>
        <taxon>Tracheophyta</taxon>
        <taxon>Spermatophyta</taxon>
        <taxon>Magnoliopsida</taxon>
        <taxon>Liliopsida</taxon>
        <taxon>Poales</taxon>
        <taxon>Poaceae</taxon>
        <taxon>PACMAD clade</taxon>
        <taxon>Panicoideae</taxon>
        <taxon>Andropogonodae</taxon>
        <taxon>Andropogoneae</taxon>
        <taxon>Tripsacinae</taxon>
        <taxon>Zea</taxon>
    </lineage>
</organism>
<dbReference type="InterPro" id="IPR010167">
    <property type="entry name" value="NH2A_AcTrfase"/>
</dbReference>
<dbReference type="Gene3D" id="3.40.1160.10">
    <property type="entry name" value="Acetylglutamate kinase-like"/>
    <property type="match status" value="1"/>
</dbReference>
<dbReference type="SUPFAM" id="SSF53633">
    <property type="entry name" value="Carbamate kinase-like"/>
    <property type="match status" value="1"/>
</dbReference>
<dbReference type="GO" id="GO:0006526">
    <property type="term" value="P:L-arginine biosynthetic process"/>
    <property type="evidence" value="ECO:0007669"/>
    <property type="project" value="InterPro"/>
</dbReference>
<accession>A0A1D6KSA6</accession>
<name>A0A1D6KSA6_MAIZE</name>